<protein>
    <submittedName>
        <fullName evidence="2">Uncharacterized protein</fullName>
    </submittedName>
</protein>
<organism evidence="2 3">
    <name type="scientific">Somion occarium</name>
    <dbReference type="NCBI Taxonomy" id="3059160"/>
    <lineage>
        <taxon>Eukaryota</taxon>
        <taxon>Fungi</taxon>
        <taxon>Dikarya</taxon>
        <taxon>Basidiomycota</taxon>
        <taxon>Agaricomycotina</taxon>
        <taxon>Agaricomycetes</taxon>
        <taxon>Polyporales</taxon>
        <taxon>Cerrenaceae</taxon>
        <taxon>Somion</taxon>
    </lineage>
</organism>
<evidence type="ECO:0000256" key="1">
    <source>
        <dbReference type="SAM" id="Phobius"/>
    </source>
</evidence>
<feature type="transmembrane region" description="Helical" evidence="1">
    <location>
        <begin position="204"/>
        <end position="226"/>
    </location>
</feature>
<evidence type="ECO:0000313" key="3">
    <source>
        <dbReference type="Proteomes" id="UP001497453"/>
    </source>
</evidence>
<reference evidence="3" key="1">
    <citation type="submission" date="2024-04" db="EMBL/GenBank/DDBJ databases">
        <authorList>
            <person name="Shaw F."/>
            <person name="Minotto A."/>
        </authorList>
    </citation>
    <scope>NUCLEOTIDE SEQUENCE [LARGE SCALE GENOMIC DNA]</scope>
</reference>
<dbReference type="Proteomes" id="UP001497453">
    <property type="component" value="Chromosome 1"/>
</dbReference>
<keyword evidence="1" id="KW-1133">Transmembrane helix</keyword>
<gene>
    <name evidence="2" type="ORF">GFSPODELE1_LOCUS79</name>
</gene>
<dbReference type="EMBL" id="OZ037944">
    <property type="protein sequence ID" value="CAL1693948.1"/>
    <property type="molecule type" value="Genomic_DNA"/>
</dbReference>
<keyword evidence="1" id="KW-0472">Membrane</keyword>
<keyword evidence="1" id="KW-0812">Transmembrane</keyword>
<feature type="transmembrane region" description="Helical" evidence="1">
    <location>
        <begin position="246"/>
        <end position="266"/>
    </location>
</feature>
<feature type="transmembrane region" description="Helical" evidence="1">
    <location>
        <begin position="110"/>
        <end position="129"/>
    </location>
</feature>
<proteinExistence type="predicted"/>
<name>A0ABP1CEM4_9APHY</name>
<sequence length="285" mass="30971">MGNDISKARSLALSSFLVNFATQTYGMLTSPNMKEVADANHFAFSPNPWFIAAFFSGQAVLQLYWIRQLFLLPPNGYKPLTTGPASESTALRNDDKVLDDQAAIDATVNYVPIFALGNLCIAGWLYFWLQEDFITSQVFVTINTFAQLYAVARLPPVTRSSPALLHITNLVANTFAGIGVLDFIDNGGVALQYRATPSTIVQALTYGLFPIAAAVSTPLFGSILAYDLVALWAGQRFGGGTRTNEWGNGLGLTALIVSGIAAIKGLRPLSAKLWQKRRDEQPRDT</sequence>
<feature type="transmembrane region" description="Helical" evidence="1">
    <location>
        <begin position="163"/>
        <end position="184"/>
    </location>
</feature>
<keyword evidence="3" id="KW-1185">Reference proteome</keyword>
<evidence type="ECO:0000313" key="2">
    <source>
        <dbReference type="EMBL" id="CAL1693948.1"/>
    </source>
</evidence>
<accession>A0ABP1CEM4</accession>